<comment type="similarity">
    <text evidence="1">Belongs to the TrbE/VirB4 family.</text>
</comment>
<dbReference type="AlphaFoldDB" id="A0AB34YTK9"/>
<dbReference type="NCBIfam" id="TIGR00929">
    <property type="entry name" value="VirB4_CagE"/>
    <property type="match status" value="1"/>
</dbReference>
<evidence type="ECO:0000256" key="5">
    <source>
        <dbReference type="ARBA" id="ARBA00023635"/>
    </source>
</evidence>
<dbReference type="InterPro" id="IPR027417">
    <property type="entry name" value="P-loop_NTPase"/>
</dbReference>
<evidence type="ECO:0000256" key="1">
    <source>
        <dbReference type="ARBA" id="ARBA00006512"/>
    </source>
</evidence>
<dbReference type="InterPro" id="IPR004346">
    <property type="entry name" value="CagE_TrbE_VirB"/>
</dbReference>
<dbReference type="GO" id="GO:0005524">
    <property type="term" value="F:ATP binding"/>
    <property type="evidence" value="ECO:0007669"/>
    <property type="project" value="UniProtKB-KW"/>
</dbReference>
<reference evidence="7 8" key="1">
    <citation type="submission" date="2020-08" db="EMBL/GenBank/DDBJ databases">
        <title>Genomic Encyclopedia of Type Strains, Phase IV (KMG-IV): sequencing the most valuable type-strain genomes for metagenomic binning, comparative biology and taxonomic classification.</title>
        <authorList>
            <person name="Goeker M."/>
        </authorList>
    </citation>
    <scope>NUCLEOTIDE SEQUENCE [LARGE SCALE GENOMIC DNA]</scope>
    <source>
        <strain evidence="7 8">DSM 23868</strain>
    </source>
</reference>
<keyword evidence="3" id="KW-0067">ATP-binding</keyword>
<evidence type="ECO:0000256" key="3">
    <source>
        <dbReference type="ARBA" id="ARBA00022840"/>
    </source>
</evidence>
<dbReference type="InterPro" id="IPR051162">
    <property type="entry name" value="T4SS_component"/>
</dbReference>
<dbReference type="SUPFAM" id="SSF52540">
    <property type="entry name" value="P-loop containing nucleoside triphosphate hydrolases"/>
    <property type="match status" value="1"/>
</dbReference>
<evidence type="ECO:0000256" key="4">
    <source>
        <dbReference type="ARBA" id="ARBA00023026"/>
    </source>
</evidence>
<dbReference type="Gene3D" id="3.40.50.300">
    <property type="entry name" value="P-loop containing nucleotide triphosphate hydrolases"/>
    <property type="match status" value="2"/>
</dbReference>
<protein>
    <recommendedName>
        <fullName evidence="5">Type IV secretion system protein virB4</fullName>
    </recommendedName>
</protein>
<dbReference type="Pfam" id="PF03135">
    <property type="entry name" value="CagE_TrbE_VirB"/>
    <property type="match status" value="1"/>
</dbReference>
<accession>A0AB34YTK9</accession>
<evidence type="ECO:0000313" key="7">
    <source>
        <dbReference type="EMBL" id="MBB4093086.1"/>
    </source>
</evidence>
<organism evidence="7 8">
    <name type="scientific">Brucella pecoris</name>
    <dbReference type="NCBI Taxonomy" id="867683"/>
    <lineage>
        <taxon>Bacteria</taxon>
        <taxon>Pseudomonadati</taxon>
        <taxon>Pseudomonadota</taxon>
        <taxon>Alphaproteobacteria</taxon>
        <taxon>Hyphomicrobiales</taxon>
        <taxon>Brucellaceae</taxon>
        <taxon>Brucella/Ochrobactrum group</taxon>
        <taxon>Brucella</taxon>
    </lineage>
</organism>
<dbReference type="PANTHER" id="PTHR30121:SF12">
    <property type="entry name" value="TYPE IV SECRETION SYSTEM PROTEIN CAGE"/>
    <property type="match status" value="1"/>
</dbReference>
<dbReference type="PANTHER" id="PTHR30121">
    <property type="entry name" value="UNCHARACTERIZED PROTEIN YJGR-RELATED"/>
    <property type="match status" value="1"/>
</dbReference>
<keyword evidence="2" id="KW-0547">Nucleotide-binding</keyword>
<dbReference type="SMART" id="SM00382">
    <property type="entry name" value="AAA"/>
    <property type="match status" value="1"/>
</dbReference>
<dbReference type="InterPro" id="IPR018145">
    <property type="entry name" value="CagE_TrbE_VirB_cntrl_dom"/>
</dbReference>
<comment type="caution">
    <text evidence="7">The sequence shown here is derived from an EMBL/GenBank/DDBJ whole genome shotgun (WGS) entry which is preliminary data.</text>
</comment>
<evidence type="ECO:0000259" key="6">
    <source>
        <dbReference type="SMART" id="SM00382"/>
    </source>
</evidence>
<evidence type="ECO:0000313" key="8">
    <source>
        <dbReference type="Proteomes" id="UP000553980"/>
    </source>
</evidence>
<proteinExistence type="inferred from homology"/>
<dbReference type="Proteomes" id="UP000553980">
    <property type="component" value="Unassembled WGS sequence"/>
</dbReference>
<keyword evidence="4" id="KW-0843">Virulence</keyword>
<feature type="domain" description="AAA+ ATPase" evidence="6">
    <location>
        <begin position="436"/>
        <end position="705"/>
    </location>
</feature>
<dbReference type="EMBL" id="JACIEX010000003">
    <property type="protein sequence ID" value="MBB4093086.1"/>
    <property type="molecule type" value="Genomic_DNA"/>
</dbReference>
<keyword evidence="8" id="KW-1185">Reference proteome</keyword>
<dbReference type="CDD" id="cd01127">
    <property type="entry name" value="TrwB_TraG_TraD_VirD4"/>
    <property type="match status" value="1"/>
</dbReference>
<dbReference type="Pfam" id="PF19044">
    <property type="entry name" value="P-loop_TraG"/>
    <property type="match status" value="1"/>
</dbReference>
<sequence>MMKGISTLPDIMKLKVRELRPEIYIPYVRHVDETTIALNAGTLMVMIALEGVSFETADVLDLNGLHRDLNTLYRNIADERLALWTHVIRRRNDSYPDGEFSAAFSNALNEKYRLKMAGENLFCNDLYLTLLWSPARYGADKTTRFFSKLRRVQNVELDEEAFKDLQDKVIDVTAGLERFHPRVLSVYERDGLVYSQLSEVLHQLVGGRREPVPLTEGPVSSAIYSDRVIIGRETVEIRHEAESRYAGILSFKEYPARTRIGMLDGVLSSPFEFILTQSFAFTSKSDARSILGRKQNQMLSSGDKAASQIGDLDQAMDDLESNRFVLGEHHLSVAVVASSVKDLADNLAKARASLTSGGAVVAREDLGLEAAWWAQLPGNFRYRARSGAITSRNFAALSPYHSYPTGQKDNNEWGPAVALLKTASGSPFYFNFHYGDLGNTFMCGPSGTGKTVIINFMLSQLEKHDPHVVFFDKDRGADLYVRAAGGTYLPLKNGSPTGCAPLKALELTPENKVFLAVWVGKLVRSNVRDLTVTELRDIAAAIDGLSDLPRERRTIGALRTFLNNTDPEGIAARLRRWEREGPLGWVFDNDDDDIGLNEFAPMRAGRGGKFVGYDMTEFLDHEEIRTPLMAYLFHRVEQLIDGRRILIVIDEFWKALQDDGFRDLAQNKLKTIRKQNGLMLFATQSPRDAIISPIAHTIIEQCPTQIFLPNSRGNHADYVDGFKLTEREYELIARELSVESRQFLLKQGHNSVVAELDLHGLDDELAVLSGRTGNVELVDTIRAEIGNDPADWLPVFQKRRSAS</sequence>
<dbReference type="InterPro" id="IPR003593">
    <property type="entry name" value="AAA+_ATPase"/>
</dbReference>
<gene>
    <name evidence="7" type="ORF">GGQ79_001588</name>
</gene>
<evidence type="ECO:0000256" key="2">
    <source>
        <dbReference type="ARBA" id="ARBA00022741"/>
    </source>
</evidence>
<dbReference type="InterPro" id="IPR043964">
    <property type="entry name" value="P-loop_TraG"/>
</dbReference>
<name>A0AB34YTK9_9HYPH</name>